<dbReference type="EMBL" id="WOCE01000013">
    <property type="protein sequence ID" value="KAE9600914.1"/>
    <property type="molecule type" value="Genomic_DNA"/>
</dbReference>
<evidence type="ECO:0000313" key="6">
    <source>
        <dbReference type="Proteomes" id="UP000447434"/>
    </source>
</evidence>
<dbReference type="AlphaFoldDB" id="A0A6A5NWZ9"/>
<dbReference type="GO" id="GO:0046983">
    <property type="term" value="F:protein dimerization activity"/>
    <property type="evidence" value="ECO:0007669"/>
    <property type="project" value="InterPro"/>
</dbReference>
<evidence type="ECO:0000256" key="1">
    <source>
        <dbReference type="ARBA" id="ARBA00004123"/>
    </source>
</evidence>
<keyword evidence="2" id="KW-0805">Transcription regulation</keyword>
<organism evidence="5 6">
    <name type="scientific">Lupinus albus</name>
    <name type="common">White lupine</name>
    <name type="synonym">Lupinus termis</name>
    <dbReference type="NCBI Taxonomy" id="3870"/>
    <lineage>
        <taxon>Eukaryota</taxon>
        <taxon>Viridiplantae</taxon>
        <taxon>Streptophyta</taxon>
        <taxon>Embryophyta</taxon>
        <taxon>Tracheophyta</taxon>
        <taxon>Spermatophyta</taxon>
        <taxon>Magnoliopsida</taxon>
        <taxon>eudicotyledons</taxon>
        <taxon>Gunneridae</taxon>
        <taxon>Pentapetalae</taxon>
        <taxon>rosids</taxon>
        <taxon>fabids</taxon>
        <taxon>Fabales</taxon>
        <taxon>Fabaceae</taxon>
        <taxon>Papilionoideae</taxon>
        <taxon>50 kb inversion clade</taxon>
        <taxon>genistoids sensu lato</taxon>
        <taxon>core genistoids</taxon>
        <taxon>Genisteae</taxon>
        <taxon>Lupinus</taxon>
    </lineage>
</organism>
<keyword evidence="4" id="KW-0539">Nucleus</keyword>
<sequence length="236" mass="26494">MQPCEYFHPEKVVNPSADEAVDTYMCAPLASGFHAVLPPSVKQIPPFERAEVQPSVCCPKNFIIFDQTAQQSRIMFHPGMTYKLNNLGFNVHASTQDNEKKELNQMERELSSPFKEDSDDIDALLSLEMDELEDLDEEEVSTARTDENCESISDTCSSYYSKSSKKRSSSSVQKSSGTQGYCNNVTKHREMKKMVTMMRRIVPGGGNRMDTVTILDEAVKYLKSLKVEVEQLGVGP</sequence>
<evidence type="ECO:0000313" key="5">
    <source>
        <dbReference type="EMBL" id="KAE9600914.1"/>
    </source>
</evidence>
<evidence type="ECO:0000256" key="4">
    <source>
        <dbReference type="ARBA" id="ARBA00023242"/>
    </source>
</evidence>
<comment type="caution">
    <text evidence="5">The sequence shown here is derived from an EMBL/GenBank/DDBJ whole genome shotgun (WGS) entry which is preliminary data.</text>
</comment>
<evidence type="ECO:0000256" key="3">
    <source>
        <dbReference type="ARBA" id="ARBA00023163"/>
    </source>
</evidence>
<dbReference type="OrthoDB" id="1921805at2759"/>
<gene>
    <name evidence="5" type="ORF">Lalb_Chr13g0291991</name>
</gene>
<proteinExistence type="predicted"/>
<keyword evidence="6" id="KW-1185">Reference proteome</keyword>
<evidence type="ECO:0000256" key="2">
    <source>
        <dbReference type="ARBA" id="ARBA00023015"/>
    </source>
</evidence>
<dbReference type="GO" id="GO:0005634">
    <property type="term" value="C:nucleus"/>
    <property type="evidence" value="ECO:0007669"/>
    <property type="project" value="UniProtKB-SubCell"/>
</dbReference>
<keyword evidence="3" id="KW-0804">Transcription</keyword>
<protein>
    <submittedName>
        <fullName evidence="5">Putative transcription factor bHLH family</fullName>
    </submittedName>
</protein>
<dbReference type="InterPro" id="IPR036638">
    <property type="entry name" value="HLH_DNA-bd_sf"/>
</dbReference>
<dbReference type="PANTHER" id="PTHR36066:SF11">
    <property type="entry name" value="TRANSCRIPTION FACTOR BHLH144"/>
    <property type="match status" value="1"/>
</dbReference>
<name>A0A6A5NWZ9_LUPAL</name>
<dbReference type="InterPro" id="IPR037546">
    <property type="entry name" value="SAC51-like"/>
</dbReference>
<accession>A0A6A5NWZ9</accession>
<dbReference type="Gene3D" id="4.10.280.10">
    <property type="entry name" value="Helix-loop-helix DNA-binding domain"/>
    <property type="match status" value="1"/>
</dbReference>
<dbReference type="PANTHER" id="PTHR36066">
    <property type="entry name" value="TRANSCRIPTION FACTOR BHLH145"/>
    <property type="match status" value="1"/>
</dbReference>
<reference evidence="6" key="1">
    <citation type="journal article" date="2020" name="Nat. Commun.">
        <title>Genome sequence of the cluster root forming white lupin.</title>
        <authorList>
            <person name="Hufnagel B."/>
            <person name="Marques A."/>
            <person name="Soriano A."/>
            <person name="Marques L."/>
            <person name="Divol F."/>
            <person name="Doumas P."/>
            <person name="Sallet E."/>
            <person name="Mancinotti D."/>
            <person name="Carrere S."/>
            <person name="Marande W."/>
            <person name="Arribat S."/>
            <person name="Keller J."/>
            <person name="Huneau C."/>
            <person name="Blein T."/>
            <person name="Aime D."/>
            <person name="Laguerre M."/>
            <person name="Taylor J."/>
            <person name="Schubert V."/>
            <person name="Nelson M."/>
            <person name="Geu-Flores F."/>
            <person name="Crespi M."/>
            <person name="Gallardo-Guerrero K."/>
            <person name="Delaux P.-M."/>
            <person name="Salse J."/>
            <person name="Berges H."/>
            <person name="Guyot R."/>
            <person name="Gouzy J."/>
            <person name="Peret B."/>
        </authorList>
    </citation>
    <scope>NUCLEOTIDE SEQUENCE [LARGE SCALE GENOMIC DNA]</scope>
    <source>
        <strain evidence="6">cv. Amiga</strain>
    </source>
</reference>
<comment type="subcellular location">
    <subcellularLocation>
        <location evidence="1">Nucleus</location>
    </subcellularLocation>
</comment>
<dbReference type="Proteomes" id="UP000447434">
    <property type="component" value="Chromosome 13"/>
</dbReference>
<dbReference type="SUPFAM" id="SSF47459">
    <property type="entry name" value="HLH, helix-loop-helix DNA-binding domain"/>
    <property type="match status" value="1"/>
</dbReference>
<dbReference type="Pfam" id="PF23173">
    <property type="entry name" value="bHLH_SAC51"/>
    <property type="match status" value="1"/>
</dbReference>